<evidence type="ECO:0000313" key="2">
    <source>
        <dbReference type="EMBL" id="CAD9215180.1"/>
    </source>
</evidence>
<evidence type="ECO:0008006" key="3">
    <source>
        <dbReference type="Google" id="ProtNLM"/>
    </source>
</evidence>
<name>A0A7S1T144_9CHLO</name>
<feature type="transmembrane region" description="Helical" evidence="1">
    <location>
        <begin position="249"/>
        <end position="270"/>
    </location>
</feature>
<feature type="transmembrane region" description="Helical" evidence="1">
    <location>
        <begin position="187"/>
        <end position="213"/>
    </location>
</feature>
<dbReference type="PANTHER" id="PTHR40057:SF1">
    <property type="entry name" value="SLR1162 PROTEIN"/>
    <property type="match status" value="1"/>
</dbReference>
<keyword evidence="1" id="KW-1133">Transmembrane helix</keyword>
<keyword evidence="1" id="KW-0472">Membrane</keyword>
<proteinExistence type="predicted"/>
<protein>
    <recommendedName>
        <fullName evidence="3">ABM domain-containing protein</fullName>
    </recommendedName>
</protein>
<dbReference type="Gene3D" id="3.30.70.100">
    <property type="match status" value="1"/>
</dbReference>
<organism evidence="2">
    <name type="scientific">Tetraselmis chuii</name>
    <dbReference type="NCBI Taxonomy" id="63592"/>
    <lineage>
        <taxon>Eukaryota</taxon>
        <taxon>Viridiplantae</taxon>
        <taxon>Chlorophyta</taxon>
        <taxon>core chlorophytes</taxon>
        <taxon>Chlorodendrophyceae</taxon>
        <taxon>Chlorodendrales</taxon>
        <taxon>Chlorodendraceae</taxon>
        <taxon>Tetraselmis</taxon>
    </lineage>
</organism>
<dbReference type="InterPro" id="IPR038762">
    <property type="entry name" value="ABM_predict"/>
</dbReference>
<reference evidence="2" key="1">
    <citation type="submission" date="2021-01" db="EMBL/GenBank/DDBJ databases">
        <authorList>
            <person name="Corre E."/>
            <person name="Pelletier E."/>
            <person name="Niang G."/>
            <person name="Scheremetjew M."/>
            <person name="Finn R."/>
            <person name="Kale V."/>
            <person name="Holt S."/>
            <person name="Cochrane G."/>
            <person name="Meng A."/>
            <person name="Brown T."/>
            <person name="Cohen L."/>
        </authorList>
    </citation>
    <scope>NUCLEOTIDE SEQUENCE</scope>
    <source>
        <strain evidence="2">PLY429</strain>
    </source>
</reference>
<accession>A0A7S1T144</accession>
<feature type="transmembrane region" description="Helical" evidence="1">
    <location>
        <begin position="152"/>
        <end position="175"/>
    </location>
</feature>
<evidence type="ECO:0000256" key="1">
    <source>
        <dbReference type="SAM" id="Phobius"/>
    </source>
</evidence>
<dbReference type="SUPFAM" id="SSF54909">
    <property type="entry name" value="Dimeric alpha+beta barrel"/>
    <property type="match status" value="1"/>
</dbReference>
<dbReference type="AlphaFoldDB" id="A0A7S1T144"/>
<keyword evidence="1" id="KW-0812">Transmembrane</keyword>
<dbReference type="PANTHER" id="PTHR40057">
    <property type="entry name" value="SLR1162 PROTEIN"/>
    <property type="match status" value="1"/>
</dbReference>
<gene>
    <name evidence="2" type="ORF">TCHU04912_LOCUS17420</name>
</gene>
<sequence>MEIGRDRTVDYLGHADNEAALVLENAVGADSEAVISVILGHYVEWDCFAEFEAALNNLGRAAQDFDSDGFVGATLVRPQQGSNLFTVILRFRGQDSLQAWMLSETRRLMSARLHKYTQSEVEVRVGSHTAVDLLLTGHDQASTTAAPKPPPAKWKVCCIVCVSLYICSLPAAFWLTPAMGRAGVPTLWAVLVTSTINTYLHGYTLTPLFSLWLKPWLDADRPAFLTRHPALNASFPVRWLYEGFNPTELAAVMALMFGLLIGFAVSADIFDSYGPGNGIPSENATLVGCGMVFPYP</sequence>
<dbReference type="EMBL" id="HBGG01033283">
    <property type="protein sequence ID" value="CAD9215180.1"/>
    <property type="molecule type" value="Transcribed_RNA"/>
</dbReference>
<dbReference type="InterPro" id="IPR011008">
    <property type="entry name" value="Dimeric_a/b-barrel"/>
</dbReference>